<reference evidence="3 4" key="1">
    <citation type="submission" date="2020-01" db="EMBL/GenBank/DDBJ databases">
        <title>Genome analysis.</title>
        <authorList>
            <person name="Wu S."/>
            <person name="Wang G."/>
        </authorList>
    </citation>
    <scope>NUCLEOTIDE SEQUENCE [LARGE SCALE GENOMIC DNA]</scope>
    <source>
        <strain evidence="3 4">SYL130</strain>
    </source>
</reference>
<dbReference type="Proteomes" id="UP000753802">
    <property type="component" value="Unassembled WGS sequence"/>
</dbReference>
<feature type="region of interest" description="Disordered" evidence="1">
    <location>
        <begin position="68"/>
        <end position="94"/>
    </location>
</feature>
<feature type="compositionally biased region" description="Low complexity" evidence="1">
    <location>
        <begin position="68"/>
        <end position="86"/>
    </location>
</feature>
<keyword evidence="2" id="KW-0812">Transmembrane</keyword>
<keyword evidence="2" id="KW-1133">Transmembrane helix</keyword>
<protein>
    <submittedName>
        <fullName evidence="3">Uncharacterized protein</fullName>
    </submittedName>
</protein>
<dbReference type="EMBL" id="JAACJS010000015">
    <property type="protein sequence ID" value="NCI51161.1"/>
    <property type="molecule type" value="Genomic_DNA"/>
</dbReference>
<comment type="caution">
    <text evidence="3">The sequence shown here is derived from an EMBL/GenBank/DDBJ whole genome shotgun (WGS) entry which is preliminary data.</text>
</comment>
<feature type="transmembrane region" description="Helical" evidence="2">
    <location>
        <begin position="46"/>
        <end position="63"/>
    </location>
</feature>
<sequence length="94" mass="10489">MKTVLNMKHKLFAVAFLLVASLNLLWAQDVKAEIKGEEVGSWFSQNWLWVAGAVVLLLLILLLSGSSRRSRVTTTTTDRGGNVRRTTTTEEVED</sequence>
<evidence type="ECO:0000313" key="3">
    <source>
        <dbReference type="EMBL" id="NCI51161.1"/>
    </source>
</evidence>
<gene>
    <name evidence="3" type="ORF">GWC95_14610</name>
</gene>
<keyword evidence="4" id="KW-1185">Reference proteome</keyword>
<accession>A0ABW9ZVI4</accession>
<evidence type="ECO:0000256" key="1">
    <source>
        <dbReference type="SAM" id="MobiDB-lite"/>
    </source>
</evidence>
<evidence type="ECO:0000256" key="2">
    <source>
        <dbReference type="SAM" id="Phobius"/>
    </source>
</evidence>
<organism evidence="3 4">
    <name type="scientific">Sediminibacterium roseum</name>
    <dbReference type="NCBI Taxonomy" id="1978412"/>
    <lineage>
        <taxon>Bacteria</taxon>
        <taxon>Pseudomonadati</taxon>
        <taxon>Bacteroidota</taxon>
        <taxon>Chitinophagia</taxon>
        <taxon>Chitinophagales</taxon>
        <taxon>Chitinophagaceae</taxon>
        <taxon>Sediminibacterium</taxon>
    </lineage>
</organism>
<name>A0ABW9ZVI4_9BACT</name>
<evidence type="ECO:0000313" key="4">
    <source>
        <dbReference type="Proteomes" id="UP000753802"/>
    </source>
</evidence>
<keyword evidence="2" id="KW-0472">Membrane</keyword>
<proteinExistence type="predicted"/>
<dbReference type="RefSeq" id="WP_161819453.1">
    <property type="nucleotide sequence ID" value="NZ_JAACJS010000015.1"/>
</dbReference>